<evidence type="ECO:0000313" key="2">
    <source>
        <dbReference type="EMBL" id="MBK5931847.1"/>
    </source>
</evidence>
<name>A0AAJ0XHQ4_HALSE</name>
<keyword evidence="1" id="KW-1133">Transmembrane helix</keyword>
<keyword evidence="3" id="KW-1185">Reference proteome</keyword>
<organism evidence="2 3">
    <name type="scientific">Halochromatium salexigens</name>
    <name type="common">Chromatium salexigens</name>
    <dbReference type="NCBI Taxonomy" id="49447"/>
    <lineage>
        <taxon>Bacteria</taxon>
        <taxon>Pseudomonadati</taxon>
        <taxon>Pseudomonadota</taxon>
        <taxon>Gammaproteobacteria</taxon>
        <taxon>Chromatiales</taxon>
        <taxon>Chromatiaceae</taxon>
        <taxon>Halochromatium</taxon>
    </lineage>
</organism>
<dbReference type="EMBL" id="NHSF01000070">
    <property type="protein sequence ID" value="MBK5931847.1"/>
    <property type="molecule type" value="Genomic_DNA"/>
</dbReference>
<dbReference type="AlphaFoldDB" id="A0AAJ0XHQ4"/>
<gene>
    <name evidence="2" type="ORF">CCR82_15255</name>
</gene>
<feature type="transmembrane region" description="Helical" evidence="1">
    <location>
        <begin position="7"/>
        <end position="29"/>
    </location>
</feature>
<dbReference type="Proteomes" id="UP001296967">
    <property type="component" value="Unassembled WGS sequence"/>
</dbReference>
<sequence>MQPRRSRWLGVMLVATHLLAAVVLLLIPLEPRPLEPLLRVLLLLLVMLSLGYGLWAQVLGLAPWSLREATWSEQGWRLGFRNGHQRDAVLLPSSLVTVPLVILHFRVGWLRYAWMILSEEVIAPEQLRHVRVRLRLGTSRPRPVRTSTRMAILQPDIDFRRR</sequence>
<proteinExistence type="predicted"/>
<accession>A0AAJ0XHQ4</accession>
<evidence type="ECO:0000256" key="1">
    <source>
        <dbReference type="SAM" id="Phobius"/>
    </source>
</evidence>
<reference evidence="2" key="2">
    <citation type="journal article" date="2020" name="Microorganisms">
        <title>Osmotic Adaptation and Compatible Solute Biosynthesis of Phototrophic Bacteria as Revealed from Genome Analyses.</title>
        <authorList>
            <person name="Imhoff J.F."/>
            <person name="Rahn T."/>
            <person name="Kunzel S."/>
            <person name="Keller A."/>
            <person name="Neulinger S.C."/>
        </authorList>
    </citation>
    <scope>NUCLEOTIDE SEQUENCE</scope>
    <source>
        <strain evidence="2">DSM 4395</strain>
    </source>
</reference>
<keyword evidence="1" id="KW-0812">Transmembrane</keyword>
<protein>
    <recommendedName>
        <fullName evidence="4">Toxin CptA</fullName>
    </recommendedName>
</protein>
<keyword evidence="1" id="KW-0472">Membrane</keyword>
<reference evidence="2" key="1">
    <citation type="submission" date="2017-05" db="EMBL/GenBank/DDBJ databases">
        <authorList>
            <person name="Imhoff J.F."/>
            <person name="Rahn T."/>
            <person name="Kuenzel S."/>
            <person name="Neulinger S.C."/>
        </authorList>
    </citation>
    <scope>NUCLEOTIDE SEQUENCE</scope>
    <source>
        <strain evidence="2">DSM 4395</strain>
    </source>
</reference>
<feature type="transmembrane region" description="Helical" evidence="1">
    <location>
        <begin position="41"/>
        <end position="66"/>
    </location>
</feature>
<comment type="caution">
    <text evidence="2">The sequence shown here is derived from an EMBL/GenBank/DDBJ whole genome shotgun (WGS) entry which is preliminary data.</text>
</comment>
<evidence type="ECO:0008006" key="4">
    <source>
        <dbReference type="Google" id="ProtNLM"/>
    </source>
</evidence>
<evidence type="ECO:0000313" key="3">
    <source>
        <dbReference type="Proteomes" id="UP001296967"/>
    </source>
</evidence>